<dbReference type="PANTHER" id="PTHR47942">
    <property type="entry name" value="TETRATRICOPEPTIDE REPEAT (TPR)-LIKE SUPERFAMILY PROTEIN-RELATED"/>
    <property type="match status" value="1"/>
</dbReference>
<feature type="repeat" description="PPR" evidence="2">
    <location>
        <begin position="597"/>
        <end position="631"/>
    </location>
</feature>
<keyword evidence="1" id="KW-0677">Repeat</keyword>
<feature type="repeat" description="PPR" evidence="2">
    <location>
        <begin position="562"/>
        <end position="596"/>
    </location>
</feature>
<feature type="repeat" description="PPR" evidence="2">
    <location>
        <begin position="358"/>
        <end position="392"/>
    </location>
</feature>
<feature type="repeat" description="PPR" evidence="2">
    <location>
        <begin position="854"/>
        <end position="888"/>
    </location>
</feature>
<feature type="repeat" description="PPR" evidence="2">
    <location>
        <begin position="632"/>
        <end position="666"/>
    </location>
</feature>
<dbReference type="PANTHER" id="PTHR47942:SF16">
    <property type="entry name" value="PENTATRICOPEPTIDE REPEAT DOMAIN CONTAINING PROTEIN-RELATED"/>
    <property type="match status" value="1"/>
</dbReference>
<feature type="repeat" description="PPR" evidence="2">
    <location>
        <begin position="702"/>
        <end position="736"/>
    </location>
</feature>
<feature type="repeat" description="PPR" evidence="2">
    <location>
        <begin position="527"/>
        <end position="561"/>
    </location>
</feature>
<feature type="repeat" description="PPR" evidence="2">
    <location>
        <begin position="889"/>
        <end position="923"/>
    </location>
</feature>
<evidence type="ECO:0000256" key="1">
    <source>
        <dbReference type="ARBA" id="ARBA00022737"/>
    </source>
</evidence>
<reference evidence="3 4" key="1">
    <citation type="journal article" date="2024" name="Plant J.">
        <title>Genome sequences and population genomics reveal climatic adaptation and genomic divergence between two closely related sweetgum species.</title>
        <authorList>
            <person name="Xu W.Q."/>
            <person name="Ren C.Q."/>
            <person name="Zhang X.Y."/>
            <person name="Comes H.P."/>
            <person name="Liu X.H."/>
            <person name="Li Y.G."/>
            <person name="Kettle C.J."/>
            <person name="Jalonen R."/>
            <person name="Gaisberger H."/>
            <person name="Ma Y.Z."/>
            <person name="Qiu Y.X."/>
        </authorList>
    </citation>
    <scope>NUCLEOTIDE SEQUENCE [LARGE SCALE GENOMIC DNA]</scope>
    <source>
        <strain evidence="3">Hangzhou</strain>
    </source>
</reference>
<feature type="repeat" description="PPR" evidence="2">
    <location>
        <begin position="147"/>
        <end position="181"/>
    </location>
</feature>
<dbReference type="Proteomes" id="UP001415857">
    <property type="component" value="Unassembled WGS sequence"/>
</dbReference>
<dbReference type="PROSITE" id="PS51375">
    <property type="entry name" value="PPR"/>
    <property type="match status" value="14"/>
</dbReference>
<dbReference type="SUPFAM" id="SSF48452">
    <property type="entry name" value="TPR-like"/>
    <property type="match status" value="1"/>
</dbReference>
<feature type="repeat" description="PPR" evidence="2">
    <location>
        <begin position="288"/>
        <end position="322"/>
    </location>
</feature>
<comment type="caution">
    <text evidence="3">The sequence shown here is derived from an EMBL/GenBank/DDBJ whole genome shotgun (WGS) entry which is preliminary data.</text>
</comment>
<feature type="repeat" description="PPR" evidence="2">
    <location>
        <begin position="393"/>
        <end position="427"/>
    </location>
</feature>
<sequence length="1014" mass="116294">MPGSHSKHSKPLTHKPAMLKKRYTPYYLFFKPVRLRTLTTCPLPLDPPTISPSATAKDHKSLCLSLVDDLIRRGRLPSAQKVIQRIISSSPSVASAISAVDFATMRGMDLDSRSYGVLIGKLVSFGEHGLAEVLYSDNIVCRGIDPASELLNSMVICYCTLGKLEEAKTHFDRLIDKEFLPSKAACNALLRELCAQERVLEAFDYFIGINDSNIHLGFWYFDTLIHRLCCKGYLDEALYIFDKMRERSGYAPAVHLYKFLVYELCKRGRVEEAEFLCSEMEANVLFIDKLMYTSLIREYCRVKKMKMAMRVFLRMLKRGCDPDTYTYNTLIHGFFKLGLFDKGWLLYDWMVELGLQPNMVTYHIMISRYCKGRQADCAIMVLNNMISRNLLPSVHCFCVLIDALYEENRSLEADDLYQKMLDSGVVPDHVLFFILMKRYPGHELLLAKKMLQEIARYGCGFEPSLLSSPTRTFNQEIELLIVEIVRRNKNLANVAFGIFISALCVEKNAEVSMLCMEKMLGLGCRPLLSTCNSLIKCLFQEGLVENAKSLINDLQNWGMVPNLETYLIMVNEHCNQRDLASAFDVLDQMDDRGLRPGVAIYDSIIGCLSTEKRIFEAEIMFKRMLEAGVDPDEVVYITMINGYSKNGRAFEARQLFDKMIEHGIEPSSRAYTALINGLVKKNMTEKAYLYLDRMLEDGFVPDTVLYTSLINQFLRKGELEFTCRLIDLMERSKIECDLVTWIVLVNGFCRNINRITTRRPILANRNSNRGRDMLFHLLEQNAQERRENILSISTNSSKEITFFALKLVWKIKDSRFMPNLYLYNGMISGFCRAGKMPEAYCRLGLMQKQDICLNQVTFTILIDGHIRSGDIDRAIELFNKMNLVGCAPDKIAYNALLKGLCKAGRLLDALSLSFSMHKRGFFPNKASCEFLLNSLCASCLSMDAFNIFEEMLAHHFVPCRYNYNWLLCILCEDNKLHEAQIVHDMMLKIKRGRSLDEVTKELLLEACYKQREVD</sequence>
<dbReference type="Pfam" id="PF12854">
    <property type="entry name" value="PPR_1"/>
    <property type="match status" value="3"/>
</dbReference>
<dbReference type="EMBL" id="JBBPBK010000001">
    <property type="protein sequence ID" value="KAK9292817.1"/>
    <property type="molecule type" value="Genomic_DNA"/>
</dbReference>
<proteinExistence type="predicted"/>
<dbReference type="Pfam" id="PF13041">
    <property type="entry name" value="PPR_2"/>
    <property type="match status" value="5"/>
</dbReference>
<dbReference type="InterPro" id="IPR051222">
    <property type="entry name" value="PPR/CCM1_RNA-binding"/>
</dbReference>
<dbReference type="AlphaFoldDB" id="A0AAP0SD91"/>
<dbReference type="Gene3D" id="1.25.40.10">
    <property type="entry name" value="Tetratricopeptide repeat domain"/>
    <property type="match status" value="8"/>
</dbReference>
<accession>A0AAP0SD91</accession>
<dbReference type="InterPro" id="IPR011990">
    <property type="entry name" value="TPR-like_helical_dom_sf"/>
</dbReference>
<keyword evidence="4" id="KW-1185">Reference proteome</keyword>
<evidence type="ECO:0000313" key="4">
    <source>
        <dbReference type="Proteomes" id="UP001415857"/>
    </source>
</evidence>
<dbReference type="NCBIfam" id="TIGR00756">
    <property type="entry name" value="PPR"/>
    <property type="match status" value="14"/>
</dbReference>
<protein>
    <recommendedName>
        <fullName evidence="5">Pentatricopeptide repeat-containing protein</fullName>
    </recommendedName>
</protein>
<name>A0AAP0SD91_LIQFO</name>
<evidence type="ECO:0008006" key="5">
    <source>
        <dbReference type="Google" id="ProtNLM"/>
    </source>
</evidence>
<feature type="repeat" description="PPR" evidence="2">
    <location>
        <begin position="819"/>
        <end position="853"/>
    </location>
</feature>
<dbReference type="Pfam" id="PF01535">
    <property type="entry name" value="PPR"/>
    <property type="match status" value="4"/>
</dbReference>
<organism evidence="3 4">
    <name type="scientific">Liquidambar formosana</name>
    <name type="common">Formosan gum</name>
    <dbReference type="NCBI Taxonomy" id="63359"/>
    <lineage>
        <taxon>Eukaryota</taxon>
        <taxon>Viridiplantae</taxon>
        <taxon>Streptophyta</taxon>
        <taxon>Embryophyta</taxon>
        <taxon>Tracheophyta</taxon>
        <taxon>Spermatophyta</taxon>
        <taxon>Magnoliopsida</taxon>
        <taxon>eudicotyledons</taxon>
        <taxon>Gunneridae</taxon>
        <taxon>Pentapetalae</taxon>
        <taxon>Saxifragales</taxon>
        <taxon>Altingiaceae</taxon>
        <taxon>Liquidambar</taxon>
    </lineage>
</organism>
<feature type="repeat" description="PPR" evidence="2">
    <location>
        <begin position="667"/>
        <end position="701"/>
    </location>
</feature>
<evidence type="ECO:0000256" key="2">
    <source>
        <dbReference type="PROSITE-ProRule" id="PRU00708"/>
    </source>
</evidence>
<evidence type="ECO:0000313" key="3">
    <source>
        <dbReference type="EMBL" id="KAK9292817.1"/>
    </source>
</evidence>
<dbReference type="InterPro" id="IPR002885">
    <property type="entry name" value="PPR_rpt"/>
</dbReference>
<gene>
    <name evidence="3" type="ORF">L1049_020797</name>
</gene>
<feature type="repeat" description="PPR" evidence="2">
    <location>
        <begin position="323"/>
        <end position="357"/>
    </location>
</feature>